<dbReference type="EMBL" id="QWLV01000005">
    <property type="protein sequence ID" value="RHW17173.1"/>
    <property type="molecule type" value="Genomic_DNA"/>
</dbReference>
<organism evidence="1 2">
    <name type="scientific">Sphingomonas gilva</name>
    <dbReference type="NCBI Taxonomy" id="2305907"/>
    <lineage>
        <taxon>Bacteria</taxon>
        <taxon>Pseudomonadati</taxon>
        <taxon>Pseudomonadota</taxon>
        <taxon>Alphaproteobacteria</taxon>
        <taxon>Sphingomonadales</taxon>
        <taxon>Sphingomonadaceae</taxon>
        <taxon>Sphingomonas</taxon>
    </lineage>
</organism>
<evidence type="ECO:0000313" key="2">
    <source>
        <dbReference type="Proteomes" id="UP000266693"/>
    </source>
</evidence>
<sequence length="119" mass="12891">MAGIVGTALKDDVRSRDEIAGAMTALLSEPVSRLMLDAYASPAREGHNISFGRALALIAVTERFDLLDQLLRRIGAAVLVGEEINAALLGHLQARKRQIDAEIRAVQQRTTPIFRGNDA</sequence>
<reference evidence="1 2" key="1">
    <citation type="submission" date="2018-08" db="EMBL/GenBank/DDBJ databases">
        <title>The multiple taxonomic identification of Sphingomonas gilva.</title>
        <authorList>
            <person name="Zhu D."/>
            <person name="Zheng S."/>
        </authorList>
    </citation>
    <scope>NUCLEOTIDE SEQUENCE [LARGE SCALE GENOMIC DNA]</scope>
    <source>
        <strain evidence="1 2">ZDH117</strain>
    </source>
</reference>
<evidence type="ECO:0000313" key="1">
    <source>
        <dbReference type="EMBL" id="RHW17173.1"/>
    </source>
</evidence>
<gene>
    <name evidence="1" type="ORF">D1610_11530</name>
</gene>
<proteinExistence type="predicted"/>
<protein>
    <submittedName>
        <fullName evidence="1">Uncharacterized protein</fullName>
    </submittedName>
</protein>
<comment type="caution">
    <text evidence="1">The sequence shown here is derived from an EMBL/GenBank/DDBJ whole genome shotgun (WGS) entry which is preliminary data.</text>
</comment>
<keyword evidence="2" id="KW-1185">Reference proteome</keyword>
<accession>A0A396RS74</accession>
<dbReference type="AlphaFoldDB" id="A0A396RS74"/>
<dbReference type="Proteomes" id="UP000266693">
    <property type="component" value="Unassembled WGS sequence"/>
</dbReference>
<name>A0A396RS74_9SPHN</name>